<reference evidence="4" key="1">
    <citation type="submission" date="2020-05" db="EMBL/GenBank/DDBJ databases">
        <authorList>
            <person name="Chiriac C."/>
            <person name="Salcher M."/>
            <person name="Ghai R."/>
            <person name="Kavagutti S V."/>
        </authorList>
    </citation>
    <scope>NUCLEOTIDE SEQUENCE</scope>
</reference>
<keyword evidence="2" id="KW-0812">Transmembrane</keyword>
<feature type="transmembrane region" description="Helical" evidence="2">
    <location>
        <begin position="152"/>
        <end position="183"/>
    </location>
</feature>
<feature type="domain" description="DUF2510" evidence="3">
    <location>
        <begin position="6"/>
        <end position="37"/>
    </location>
</feature>
<evidence type="ECO:0000259" key="3">
    <source>
        <dbReference type="Pfam" id="PF10708"/>
    </source>
</evidence>
<keyword evidence="2" id="KW-1133">Transmembrane helix</keyword>
<keyword evidence="2" id="KW-0472">Membrane</keyword>
<name>A0A6J7SAB1_9ZZZZ</name>
<dbReference type="Pfam" id="PF10708">
    <property type="entry name" value="DUF2510"/>
    <property type="match status" value="1"/>
</dbReference>
<dbReference type="EMBL" id="CAFBPW010000205">
    <property type="protein sequence ID" value="CAB5038215.1"/>
    <property type="molecule type" value="Genomic_DNA"/>
</dbReference>
<feature type="compositionally biased region" description="Polar residues" evidence="1">
    <location>
        <begin position="239"/>
        <end position="252"/>
    </location>
</feature>
<evidence type="ECO:0000313" key="4">
    <source>
        <dbReference type="EMBL" id="CAB5038215.1"/>
    </source>
</evidence>
<feature type="compositionally biased region" description="Low complexity" evidence="1">
    <location>
        <begin position="31"/>
        <end position="40"/>
    </location>
</feature>
<feature type="transmembrane region" description="Helical" evidence="2">
    <location>
        <begin position="128"/>
        <end position="146"/>
    </location>
</feature>
<proteinExistence type="predicted"/>
<dbReference type="AlphaFoldDB" id="A0A6J7SAB1"/>
<accession>A0A6J7SAB1</accession>
<dbReference type="InterPro" id="IPR018929">
    <property type="entry name" value="DUF2510"/>
</dbReference>
<feature type="region of interest" description="Disordered" evidence="1">
    <location>
        <begin position="1"/>
        <end position="105"/>
    </location>
</feature>
<feature type="region of interest" description="Disordered" evidence="1">
    <location>
        <begin position="213"/>
        <end position="259"/>
    </location>
</feature>
<organism evidence="4">
    <name type="scientific">freshwater metagenome</name>
    <dbReference type="NCBI Taxonomy" id="449393"/>
    <lineage>
        <taxon>unclassified sequences</taxon>
        <taxon>metagenomes</taxon>
        <taxon>ecological metagenomes</taxon>
    </lineage>
</organism>
<feature type="compositionally biased region" description="Low complexity" evidence="1">
    <location>
        <begin position="213"/>
        <end position="238"/>
    </location>
</feature>
<evidence type="ECO:0000256" key="1">
    <source>
        <dbReference type="SAM" id="MobiDB-lite"/>
    </source>
</evidence>
<evidence type="ECO:0000256" key="2">
    <source>
        <dbReference type="SAM" id="Phobius"/>
    </source>
</evidence>
<sequence>MSTTPAGWYPDPSVAGQVRYFDGQGWTEHTQPTPQAIAAPQAPPLPAMPGYDQTPAVAPYQQQPHQVQQPQQQPQQYQQPQQQPQQAQPPQQQFNQAPQPSGQPQATAVNQIMINNVAAVPVGPQKNVAVAILLAFFFGPLGLLYATVQGGLIMLLIAIVSLPFVFLAAIPQFFVWVGCMVWAGVAVSNQNKAAVMASSINAGVMTAPQQPAIQQQPQQYQQQAQPQQYAPPAALPQQTGAPNPYQQGTPAEQQVPPPR</sequence>
<protein>
    <submittedName>
        <fullName evidence="4">Unannotated protein</fullName>
    </submittedName>
</protein>
<gene>
    <name evidence="4" type="ORF">UFOPK4173_01504</name>
</gene>
<feature type="compositionally biased region" description="Low complexity" evidence="1">
    <location>
        <begin position="55"/>
        <end position="100"/>
    </location>
</feature>